<dbReference type="SUPFAM" id="SSF51695">
    <property type="entry name" value="PLC-like phosphodiesterases"/>
    <property type="match status" value="1"/>
</dbReference>
<evidence type="ECO:0000259" key="2">
    <source>
        <dbReference type="PROSITE" id="PS51704"/>
    </source>
</evidence>
<feature type="region of interest" description="Disordered" evidence="1">
    <location>
        <begin position="83"/>
        <end position="113"/>
    </location>
</feature>
<dbReference type="PROSITE" id="PS51318">
    <property type="entry name" value="TAT"/>
    <property type="match status" value="1"/>
</dbReference>
<accession>J3EZS1</accession>
<dbReference type="eggNOG" id="arCOG00701">
    <property type="taxonomic scope" value="Archaea"/>
</dbReference>
<proteinExistence type="predicted"/>
<feature type="compositionally biased region" description="Basic and acidic residues" evidence="1">
    <location>
        <begin position="91"/>
        <end position="102"/>
    </location>
</feature>
<dbReference type="PROSITE" id="PS51704">
    <property type="entry name" value="GP_PDE"/>
    <property type="match status" value="1"/>
</dbReference>
<gene>
    <name evidence="3" type="ORF">HSB1_01980</name>
</gene>
<sequence>MWYAESPSVLLASLFDARLPTAPSDIVFHGSTLSHIETNFNYVRRVDRFAMPENGDVGRRTFLRGTSVTVAGLTATAAGSGVALASEETETDKQSARDERRTMGQNGEPTTIAHRGFAGMYPENTVGAVEMAARDGADMVEIDVVPTADGDVVVFHDDGLAGRDGGERGLTDTEGIVWETPTDVVTSAEVLDSGETVPLLSELLDALPASVGVNVEFKNPGSTDIRFAENLSGETLETQKELWRPFTEDVLAVVDEYEHDILVSSFCEAAIATVREAAPEIPVAFLFWDDIEAGLDITRTYDCEALHPPYNLVKGTPFFGDEYYTSGPYADIDLVEVAHEEGRAVNVWTIGTWYQAQELAKAGVDGLIADYPGLERFGDRC</sequence>
<feature type="domain" description="GP-PDE" evidence="2">
    <location>
        <begin position="109"/>
        <end position="379"/>
    </location>
</feature>
<dbReference type="Gene3D" id="3.20.20.190">
    <property type="entry name" value="Phosphatidylinositol (PI) phosphodiesterase"/>
    <property type="match status" value="1"/>
</dbReference>
<dbReference type="EMBL" id="ALJD01000002">
    <property type="protein sequence ID" value="EJN61157.1"/>
    <property type="molecule type" value="Genomic_DNA"/>
</dbReference>
<evidence type="ECO:0000256" key="1">
    <source>
        <dbReference type="SAM" id="MobiDB-lite"/>
    </source>
</evidence>
<dbReference type="Proteomes" id="UP000007813">
    <property type="component" value="Unassembled WGS sequence"/>
</dbReference>
<dbReference type="CDD" id="cd08556">
    <property type="entry name" value="GDPD"/>
    <property type="match status" value="1"/>
</dbReference>
<dbReference type="InterPro" id="IPR030395">
    <property type="entry name" value="GP_PDE_dom"/>
</dbReference>
<evidence type="ECO:0000313" key="4">
    <source>
        <dbReference type="Proteomes" id="UP000007813"/>
    </source>
</evidence>
<dbReference type="GO" id="GO:0008081">
    <property type="term" value="F:phosphoric diester hydrolase activity"/>
    <property type="evidence" value="ECO:0007669"/>
    <property type="project" value="InterPro"/>
</dbReference>
<dbReference type="InterPro" id="IPR006311">
    <property type="entry name" value="TAT_signal"/>
</dbReference>
<reference evidence="3 4" key="1">
    <citation type="journal article" date="2012" name="J. Bacteriol.">
        <title>Draft Genome Sequence of the Extremely Halophilic Archaeon Halogranum salarium B-1T.</title>
        <authorList>
            <person name="Kim K.K."/>
            <person name="Lee K.C."/>
            <person name="Lee J.S."/>
        </authorList>
    </citation>
    <scope>NUCLEOTIDE SEQUENCE [LARGE SCALE GENOMIC DNA]</scope>
    <source>
        <strain evidence="3 4">B-1</strain>
    </source>
</reference>
<comment type="caution">
    <text evidence="3">The sequence shown here is derived from an EMBL/GenBank/DDBJ whole genome shotgun (WGS) entry which is preliminary data.</text>
</comment>
<dbReference type="PATRIC" id="fig|1210908.3.peg.190"/>
<dbReference type="AlphaFoldDB" id="J3EZS1"/>
<name>J3EZS1_9EURY</name>
<dbReference type="PANTHER" id="PTHR46211">
    <property type="entry name" value="GLYCEROPHOSPHORYL DIESTER PHOSPHODIESTERASE"/>
    <property type="match status" value="1"/>
</dbReference>
<dbReference type="PANTHER" id="PTHR46211:SF14">
    <property type="entry name" value="GLYCEROPHOSPHODIESTER PHOSPHODIESTERASE"/>
    <property type="match status" value="1"/>
</dbReference>
<dbReference type="Pfam" id="PF03009">
    <property type="entry name" value="GDPD"/>
    <property type="match status" value="1"/>
</dbReference>
<dbReference type="GO" id="GO:0006629">
    <property type="term" value="P:lipid metabolic process"/>
    <property type="evidence" value="ECO:0007669"/>
    <property type="project" value="InterPro"/>
</dbReference>
<evidence type="ECO:0000313" key="3">
    <source>
        <dbReference type="EMBL" id="EJN61157.1"/>
    </source>
</evidence>
<organism evidence="3 4">
    <name type="scientific">Halogranum salarium B-1</name>
    <dbReference type="NCBI Taxonomy" id="1210908"/>
    <lineage>
        <taxon>Archaea</taxon>
        <taxon>Methanobacteriati</taxon>
        <taxon>Methanobacteriota</taxon>
        <taxon>Stenosarchaea group</taxon>
        <taxon>Halobacteria</taxon>
        <taxon>Halobacteriales</taxon>
        <taxon>Haloferacaceae</taxon>
    </lineage>
</organism>
<dbReference type="InterPro" id="IPR017946">
    <property type="entry name" value="PLC-like_Pdiesterase_TIM-brl"/>
</dbReference>
<protein>
    <submittedName>
        <fullName evidence="3">Glycerophosphoryl diester phosphodiesterase</fullName>
    </submittedName>
</protein>